<keyword evidence="2" id="KW-0964">Secreted</keyword>
<feature type="disulfide bond" evidence="8">
    <location>
        <begin position="500"/>
        <end position="543"/>
    </location>
</feature>
<dbReference type="FunFam" id="2.10.70.10:FF:000054">
    <property type="entry name" value="Complement inhibitory factor H"/>
    <property type="match status" value="1"/>
</dbReference>
<evidence type="ECO:0000256" key="6">
    <source>
        <dbReference type="ARBA" id="ARBA00023157"/>
    </source>
</evidence>
<evidence type="ECO:0000256" key="8">
    <source>
        <dbReference type="PROSITE-ProRule" id="PRU00302"/>
    </source>
</evidence>
<dbReference type="AlphaFoldDB" id="A0A8D0HJJ1"/>
<dbReference type="Pfam" id="PF00084">
    <property type="entry name" value="Sushi"/>
    <property type="match status" value="7"/>
</dbReference>
<dbReference type="PANTHER" id="PTHR45785:SF3">
    <property type="entry name" value="COAGULATION FACTOR XIII B CHAIN"/>
    <property type="match status" value="1"/>
</dbReference>
<dbReference type="GO" id="GO:0072378">
    <property type="term" value="P:blood coagulation, fibrin clot formation"/>
    <property type="evidence" value="ECO:0007669"/>
    <property type="project" value="Ensembl"/>
</dbReference>
<evidence type="ECO:0000313" key="11">
    <source>
        <dbReference type="Proteomes" id="UP000694392"/>
    </source>
</evidence>
<feature type="domain" description="Sushi" evidence="9">
    <location>
        <begin position="274"/>
        <end position="331"/>
    </location>
</feature>
<dbReference type="SMART" id="SM00032">
    <property type="entry name" value="CCP"/>
    <property type="match status" value="7"/>
</dbReference>
<keyword evidence="11" id="KW-1185">Reference proteome</keyword>
<dbReference type="InterPro" id="IPR051503">
    <property type="entry name" value="ComplSys_Reg/VirEntry_Med"/>
</dbReference>
<dbReference type="PANTHER" id="PTHR45785">
    <property type="entry name" value="COMPLEMENT FACTOR H-RELATED"/>
    <property type="match status" value="1"/>
</dbReference>
<evidence type="ECO:0000256" key="7">
    <source>
        <dbReference type="ARBA" id="ARBA00023180"/>
    </source>
</evidence>
<keyword evidence="6 8" id="KW-1015">Disulfide bond</keyword>
<keyword evidence="5" id="KW-0677">Repeat</keyword>
<dbReference type="Proteomes" id="UP000694392">
    <property type="component" value="Unplaced"/>
</dbReference>
<name>A0A8D0HJJ1_SPHPU</name>
<keyword evidence="4" id="KW-0732">Signal</keyword>
<feature type="domain" description="Sushi" evidence="9">
    <location>
        <begin position="498"/>
        <end position="556"/>
    </location>
</feature>
<dbReference type="GO" id="GO:0005576">
    <property type="term" value="C:extracellular region"/>
    <property type="evidence" value="ECO:0007669"/>
    <property type="project" value="UniProtKB-SubCell"/>
</dbReference>
<evidence type="ECO:0000256" key="2">
    <source>
        <dbReference type="ARBA" id="ARBA00022525"/>
    </source>
</evidence>
<reference evidence="10" key="1">
    <citation type="submission" date="2025-08" db="UniProtKB">
        <authorList>
            <consortium name="Ensembl"/>
        </authorList>
    </citation>
    <scope>IDENTIFICATION</scope>
</reference>
<dbReference type="Gene3D" id="2.10.70.10">
    <property type="entry name" value="Complement Module, domain 1"/>
    <property type="match status" value="9"/>
</dbReference>
<sequence length="626" mass="70904">CLSFYYLPIVLSSIFSGRQHGRVSDLCDLPHIENGRVAQYYYSFKSYYFPMSKDKKLSYSCLAGYTTESGSQEARITCTARGWSPAPQCYKKCSKPLLANGFFSNTKMSYKVWEKLEYRCASGYQTSEGEGEETVQCIPEGWSSQPNCAKKFEACLAPGLHHGHYVTTQRVFRLNERVRYECDEGYRTTGGNATEETECRSQGWSSTPNCTKFACTLLSSVEHGGFHPKKKSYEVGDVVQFFCLENYSLNGSELIQCYDFGWSPQPPVCEDRRKKCPSPPQPPNAKIPRDLRIYGNGDKMHLECQANFKLRGAEEIRCENGKWTSPPNCIGHSLSVCLPPPSDLSAHKMERWRLPLEYAAILDLENNGSCSPPPALENGIILSSSLTSYAAGSSVEYVCHRYHLLEGPGTVHCKQGIWTAQPICLEPCILDANEMSHNNIEMKWRLEGELYFLHGDTVGFVCKQGYVLPPSTRESHLMAQCTRGQLKYPKCVVKDPNENCGSPPLIENGSVIDSVLTEYDHGLSVEYSCSDHHFLQGSRMVHCLKGQWTTPPICIEPCTLSKDEMDNNNLILRWSYDNKQYFFHGEYVEFLCKPNHFRVPPTSEFDFRVQCHGGQLAYPRCSERRR</sequence>
<evidence type="ECO:0000259" key="9">
    <source>
        <dbReference type="PROSITE" id="PS50923"/>
    </source>
</evidence>
<keyword evidence="7" id="KW-0325">Glycoprotein</keyword>
<evidence type="ECO:0000256" key="1">
    <source>
        <dbReference type="ARBA" id="ARBA00004613"/>
    </source>
</evidence>
<organism evidence="10 11">
    <name type="scientific">Sphenodon punctatus</name>
    <name type="common">Tuatara</name>
    <name type="synonym">Hatteria punctata</name>
    <dbReference type="NCBI Taxonomy" id="8508"/>
    <lineage>
        <taxon>Eukaryota</taxon>
        <taxon>Metazoa</taxon>
        <taxon>Chordata</taxon>
        <taxon>Craniata</taxon>
        <taxon>Vertebrata</taxon>
        <taxon>Euteleostomi</taxon>
        <taxon>Lepidosauria</taxon>
        <taxon>Sphenodontia</taxon>
        <taxon>Sphenodontidae</taxon>
        <taxon>Sphenodon</taxon>
    </lineage>
</organism>
<evidence type="ECO:0000313" key="10">
    <source>
        <dbReference type="Ensembl" id="ENSSPUP00000022956.1"/>
    </source>
</evidence>
<evidence type="ECO:0000256" key="4">
    <source>
        <dbReference type="ARBA" id="ARBA00022729"/>
    </source>
</evidence>
<protein>
    <submittedName>
        <fullName evidence="10">Coagulation factor XIII B chain</fullName>
    </submittedName>
</protein>
<comment type="subcellular location">
    <subcellularLocation>
        <location evidence="1">Secreted</location>
    </subcellularLocation>
</comment>
<gene>
    <name evidence="10" type="primary">F13B</name>
</gene>
<keyword evidence="3 8" id="KW-0768">Sushi</keyword>
<evidence type="ECO:0000256" key="5">
    <source>
        <dbReference type="ARBA" id="ARBA00022737"/>
    </source>
</evidence>
<accession>A0A8D0HJJ1</accession>
<feature type="domain" description="Sushi" evidence="9">
    <location>
        <begin position="213"/>
        <end position="271"/>
    </location>
</feature>
<evidence type="ECO:0000256" key="3">
    <source>
        <dbReference type="ARBA" id="ARBA00022659"/>
    </source>
</evidence>
<reference evidence="10" key="2">
    <citation type="submission" date="2025-09" db="UniProtKB">
        <authorList>
            <consortium name="Ensembl"/>
        </authorList>
    </citation>
    <scope>IDENTIFICATION</scope>
</reference>
<feature type="domain" description="Sushi" evidence="9">
    <location>
        <begin position="91"/>
        <end position="150"/>
    </location>
</feature>
<dbReference type="GeneTree" id="ENSGT00940000154967"/>
<dbReference type="FunFam" id="2.10.70.10:FF:000060">
    <property type="entry name" value="Complement inhibitory factor H"/>
    <property type="match status" value="1"/>
</dbReference>
<comment type="caution">
    <text evidence="8">Lacks conserved residue(s) required for the propagation of feature annotation.</text>
</comment>
<dbReference type="InterPro" id="IPR000436">
    <property type="entry name" value="Sushi_SCR_CCP_dom"/>
</dbReference>
<dbReference type="PROSITE" id="PS50923">
    <property type="entry name" value="SUSHI"/>
    <property type="match status" value="6"/>
</dbReference>
<feature type="disulfide bond" evidence="8">
    <location>
        <begin position="370"/>
        <end position="413"/>
    </location>
</feature>
<feature type="domain" description="Sushi" evidence="9">
    <location>
        <begin position="153"/>
        <end position="212"/>
    </location>
</feature>
<feature type="domain" description="Sushi" evidence="9">
    <location>
        <begin position="368"/>
        <end position="426"/>
    </location>
</feature>
<dbReference type="InterPro" id="IPR035976">
    <property type="entry name" value="Sushi/SCR/CCP_sf"/>
</dbReference>
<proteinExistence type="predicted"/>
<dbReference type="SUPFAM" id="SSF57535">
    <property type="entry name" value="Complement control module/SCR domain"/>
    <property type="match status" value="9"/>
</dbReference>
<dbReference type="CDD" id="cd00033">
    <property type="entry name" value="CCP"/>
    <property type="match status" value="6"/>
</dbReference>
<dbReference type="Ensembl" id="ENSSPUT00000024474.1">
    <property type="protein sequence ID" value="ENSSPUP00000022956.1"/>
    <property type="gene ID" value="ENSSPUG00000017514.1"/>
</dbReference>